<dbReference type="KEGG" id="spib:G8759_14880"/>
<evidence type="ECO:0000313" key="2">
    <source>
        <dbReference type="EMBL" id="QIP13803.1"/>
    </source>
</evidence>
<gene>
    <name evidence="2" type="ORF">G8759_14880</name>
</gene>
<dbReference type="AlphaFoldDB" id="A0A6G9ANL8"/>
<dbReference type="RefSeq" id="WP_167209224.1">
    <property type="nucleotide sequence ID" value="NZ_CP050063.1"/>
</dbReference>
<evidence type="ECO:0000313" key="3">
    <source>
        <dbReference type="Proteomes" id="UP000501802"/>
    </source>
</evidence>
<keyword evidence="1" id="KW-0472">Membrane</keyword>
<accession>A0A6G9ANL8</accession>
<protein>
    <submittedName>
        <fullName evidence="2">Uncharacterized protein</fullName>
    </submittedName>
</protein>
<dbReference type="Proteomes" id="UP000501802">
    <property type="component" value="Chromosome"/>
</dbReference>
<keyword evidence="3" id="KW-1185">Reference proteome</keyword>
<feature type="transmembrane region" description="Helical" evidence="1">
    <location>
        <begin position="12"/>
        <end position="30"/>
    </location>
</feature>
<dbReference type="EMBL" id="CP050063">
    <property type="protein sequence ID" value="QIP13803.1"/>
    <property type="molecule type" value="Genomic_DNA"/>
</dbReference>
<sequence length="127" mass="14738">MINWLYVRRERIAHMLFGLFLVIQCCAIVFRHAHRLSNGTIIVHNHPYNPFCKGPFQPNDHSSNELYWLAATANILYDNTPVFEFAFVVSLPHVTLTFQQPYLHSVALTFFCFLQRGPPSLGHFLAY</sequence>
<keyword evidence="1" id="KW-1133">Transmembrane helix</keyword>
<evidence type="ECO:0000256" key="1">
    <source>
        <dbReference type="SAM" id="Phobius"/>
    </source>
</evidence>
<organism evidence="2 3">
    <name type="scientific">Spirosoma aureum</name>
    <dbReference type="NCBI Taxonomy" id="2692134"/>
    <lineage>
        <taxon>Bacteria</taxon>
        <taxon>Pseudomonadati</taxon>
        <taxon>Bacteroidota</taxon>
        <taxon>Cytophagia</taxon>
        <taxon>Cytophagales</taxon>
        <taxon>Cytophagaceae</taxon>
        <taxon>Spirosoma</taxon>
    </lineage>
</organism>
<keyword evidence="1" id="KW-0812">Transmembrane</keyword>
<proteinExistence type="predicted"/>
<name>A0A6G9ANL8_9BACT</name>
<reference evidence="2 3" key="1">
    <citation type="submission" date="2020-03" db="EMBL/GenBank/DDBJ databases">
        <authorList>
            <person name="Kim M.K."/>
        </authorList>
    </citation>
    <scope>NUCLEOTIDE SEQUENCE [LARGE SCALE GENOMIC DNA]</scope>
    <source>
        <strain evidence="2 3">BT328</strain>
    </source>
</reference>